<evidence type="ECO:0000256" key="1">
    <source>
        <dbReference type="SAM" id="MobiDB-lite"/>
    </source>
</evidence>
<evidence type="ECO:0000313" key="2">
    <source>
        <dbReference type="EMBL" id="CCC90627.1"/>
    </source>
</evidence>
<dbReference type="AlphaFoldDB" id="G0ULW5"/>
<gene>
    <name evidence="2" type="ORF">TCIL3000_5_3600</name>
</gene>
<protein>
    <submittedName>
        <fullName evidence="2">Uncharacterized protein TCIL3000_5_3600</fullName>
    </submittedName>
</protein>
<organism evidence="2">
    <name type="scientific">Trypanosoma congolense (strain IL3000)</name>
    <dbReference type="NCBI Taxonomy" id="1068625"/>
    <lineage>
        <taxon>Eukaryota</taxon>
        <taxon>Discoba</taxon>
        <taxon>Euglenozoa</taxon>
        <taxon>Kinetoplastea</taxon>
        <taxon>Metakinetoplastina</taxon>
        <taxon>Trypanosomatida</taxon>
        <taxon>Trypanosomatidae</taxon>
        <taxon>Trypanosoma</taxon>
        <taxon>Nannomonas</taxon>
    </lineage>
</organism>
<accession>G0ULW5</accession>
<feature type="compositionally biased region" description="Low complexity" evidence="1">
    <location>
        <begin position="178"/>
        <end position="192"/>
    </location>
</feature>
<proteinExistence type="predicted"/>
<name>G0ULW5_TRYCI</name>
<dbReference type="VEuPathDB" id="TriTrypDB:TcIL3000_5_3600"/>
<sequence length="199" mass="21936">MSARDTETRDEQRPERRVWPLGDERFAAAEYHSLVQKQLELLHNLPLLTARALQAEDRNDFYGRSGCTTRDAAGEQFGALAALGQWVSEGGVGASAKVTCQHTSVSVCGENVRSALLREISKRQRACMWCSNSCEEVGGEGQKGRFAHLVSDFLPNKWLTSPHVWEMLVSHPLPPSQSPTESVEVSVAETSSDISQPLE</sequence>
<dbReference type="EMBL" id="HE575318">
    <property type="protein sequence ID" value="CCC90627.1"/>
    <property type="molecule type" value="Genomic_DNA"/>
</dbReference>
<reference evidence="2" key="1">
    <citation type="journal article" date="2012" name="Proc. Natl. Acad. Sci. U.S.A.">
        <title>Antigenic diversity is generated by distinct evolutionary mechanisms in African trypanosome species.</title>
        <authorList>
            <person name="Jackson A.P."/>
            <person name="Berry A."/>
            <person name="Aslett M."/>
            <person name="Allison H.C."/>
            <person name="Burton P."/>
            <person name="Vavrova-Anderson J."/>
            <person name="Brown R."/>
            <person name="Browne H."/>
            <person name="Corton N."/>
            <person name="Hauser H."/>
            <person name="Gamble J."/>
            <person name="Gilderthorp R."/>
            <person name="Marcello L."/>
            <person name="McQuillan J."/>
            <person name="Otto T.D."/>
            <person name="Quail M.A."/>
            <person name="Sanders M.J."/>
            <person name="van Tonder A."/>
            <person name="Ginger M.L."/>
            <person name="Field M.C."/>
            <person name="Barry J.D."/>
            <person name="Hertz-Fowler C."/>
            <person name="Berriman M."/>
        </authorList>
    </citation>
    <scope>NUCLEOTIDE SEQUENCE</scope>
    <source>
        <strain evidence="2">IL3000</strain>
    </source>
</reference>
<feature type="region of interest" description="Disordered" evidence="1">
    <location>
        <begin position="173"/>
        <end position="199"/>
    </location>
</feature>